<dbReference type="InterPro" id="IPR011856">
    <property type="entry name" value="tRNA_endonuc-like_dom_sf"/>
</dbReference>
<sequence>MPVYRCNQCGHISESGVAGTQVPCARCQTPCAVFDTAFYIGKLIERYAAAVREIKALQADDPKGDEADAPPPANPSAVGGDMDAGNLATAAQHAPIEKWLASRQIEAQFDYENVDTSGYFDEAAQQIGRGYALFGELLQRVAWSYRKSHTGLNIDLSGVSQKDLQTITNFCRQLYSHALFSRYFYQKQEKVLRLSLQQAPKVRQFFEGTWLEWFALLEVLDVLRERKTPFACARGVKVVFPNEDLHELDVIALPHSQSPICIECKSGEFRRDIDKYQRLRKRLGIERNRFIVCSTDISEEQATSLSAMYDLTFVNLASLPRHLRHLI</sequence>
<reference evidence="3" key="1">
    <citation type="journal article" date="2019" name="Int. J. Syst. Evol. Microbiol.">
        <title>The Global Catalogue of Microorganisms (GCM) 10K type strain sequencing project: providing services to taxonomists for standard genome sequencing and annotation.</title>
        <authorList>
            <consortium name="The Broad Institute Genomics Platform"/>
            <consortium name="The Broad Institute Genome Sequencing Center for Infectious Disease"/>
            <person name="Wu L."/>
            <person name="Ma J."/>
        </authorList>
    </citation>
    <scope>NUCLEOTIDE SEQUENCE [LARGE SCALE GENOMIC DNA]</scope>
    <source>
        <strain evidence="3">NBRC 109341</strain>
    </source>
</reference>
<comment type="caution">
    <text evidence="2">The sequence shown here is derived from an EMBL/GenBank/DDBJ whole genome shotgun (WGS) entry which is preliminary data.</text>
</comment>
<name>A0ABQ6C4C2_9BURK</name>
<evidence type="ECO:0000313" key="2">
    <source>
        <dbReference type="EMBL" id="GLS13077.1"/>
    </source>
</evidence>
<gene>
    <name evidence="2" type="ORF">GCM10007935_05060</name>
</gene>
<evidence type="ECO:0000256" key="1">
    <source>
        <dbReference type="SAM" id="MobiDB-lite"/>
    </source>
</evidence>
<feature type="region of interest" description="Disordered" evidence="1">
    <location>
        <begin position="59"/>
        <end position="84"/>
    </location>
</feature>
<evidence type="ECO:0008006" key="4">
    <source>
        <dbReference type="Google" id="ProtNLM"/>
    </source>
</evidence>
<evidence type="ECO:0000313" key="3">
    <source>
        <dbReference type="Proteomes" id="UP001156903"/>
    </source>
</evidence>
<accession>A0ABQ6C4C2</accession>
<keyword evidence="3" id="KW-1185">Reference proteome</keyword>
<dbReference type="SUPFAM" id="SSF52980">
    <property type="entry name" value="Restriction endonuclease-like"/>
    <property type="match status" value="1"/>
</dbReference>
<dbReference type="Gene3D" id="3.40.1350.10">
    <property type="match status" value="1"/>
</dbReference>
<proteinExistence type="predicted"/>
<dbReference type="Proteomes" id="UP001156903">
    <property type="component" value="Unassembled WGS sequence"/>
</dbReference>
<organism evidence="2 3">
    <name type="scientific">Hydrogenophaga electricum</name>
    <dbReference type="NCBI Taxonomy" id="1230953"/>
    <lineage>
        <taxon>Bacteria</taxon>
        <taxon>Pseudomonadati</taxon>
        <taxon>Pseudomonadota</taxon>
        <taxon>Betaproteobacteria</taxon>
        <taxon>Burkholderiales</taxon>
        <taxon>Comamonadaceae</taxon>
        <taxon>Hydrogenophaga</taxon>
    </lineage>
</organism>
<protein>
    <recommendedName>
        <fullName evidence="4">DUF1887 family protein</fullName>
    </recommendedName>
</protein>
<dbReference type="EMBL" id="BSPB01000003">
    <property type="protein sequence ID" value="GLS13077.1"/>
    <property type="molecule type" value="Genomic_DNA"/>
</dbReference>
<dbReference type="InterPro" id="IPR011335">
    <property type="entry name" value="Restrct_endonuc-II-like"/>
</dbReference>